<dbReference type="SUPFAM" id="SSF52540">
    <property type="entry name" value="P-loop containing nucleoside triphosphate hydrolases"/>
    <property type="match status" value="1"/>
</dbReference>
<keyword evidence="2 3" id="KW-0808">Transferase</keyword>
<dbReference type="Proteomes" id="UP000472277">
    <property type="component" value="Chromosome 28"/>
</dbReference>
<dbReference type="Ensembl" id="ENSSTUT00000080258.1">
    <property type="protein sequence ID" value="ENSSTUP00000075496.1"/>
    <property type="gene ID" value="ENSSTUG00000033145.1"/>
</dbReference>
<dbReference type="Gene3D" id="3.40.50.300">
    <property type="entry name" value="P-loop containing nucleotide triphosphate hydrolases"/>
    <property type="match status" value="1"/>
</dbReference>
<dbReference type="InterPro" id="IPR000863">
    <property type="entry name" value="Sulfotransferase_dom"/>
</dbReference>
<accession>A0A674BWR5</accession>
<evidence type="ECO:0000313" key="5">
    <source>
        <dbReference type="Ensembl" id="ENSSTUP00000075496.1"/>
    </source>
</evidence>
<dbReference type="OMA" id="CAIKMLL"/>
<comment type="similarity">
    <text evidence="1 3">Belongs to the sulfotransferase 1 family.</text>
</comment>
<reference evidence="5" key="1">
    <citation type="submission" date="2025-08" db="UniProtKB">
        <authorList>
            <consortium name="Ensembl"/>
        </authorList>
    </citation>
    <scope>IDENTIFICATION</scope>
</reference>
<evidence type="ECO:0000256" key="2">
    <source>
        <dbReference type="ARBA" id="ARBA00022679"/>
    </source>
</evidence>
<organism evidence="5 6">
    <name type="scientific">Salmo trutta</name>
    <name type="common">Brown trout</name>
    <dbReference type="NCBI Taxonomy" id="8032"/>
    <lineage>
        <taxon>Eukaryota</taxon>
        <taxon>Metazoa</taxon>
        <taxon>Chordata</taxon>
        <taxon>Craniata</taxon>
        <taxon>Vertebrata</taxon>
        <taxon>Euteleostomi</taxon>
        <taxon>Actinopterygii</taxon>
        <taxon>Neopterygii</taxon>
        <taxon>Teleostei</taxon>
        <taxon>Protacanthopterygii</taxon>
        <taxon>Salmoniformes</taxon>
        <taxon>Salmonidae</taxon>
        <taxon>Salmoninae</taxon>
        <taxon>Salmo</taxon>
    </lineage>
</organism>
<dbReference type="AlphaFoldDB" id="A0A674BWR5"/>
<evidence type="ECO:0000313" key="6">
    <source>
        <dbReference type="Proteomes" id="UP000472277"/>
    </source>
</evidence>
<dbReference type="InParanoid" id="A0A674BWR5"/>
<dbReference type="EC" id="2.8.2.-" evidence="3"/>
<proteinExistence type="inferred from homology"/>
<evidence type="ECO:0000256" key="3">
    <source>
        <dbReference type="RuleBase" id="RU361155"/>
    </source>
</evidence>
<gene>
    <name evidence="5" type="primary">LOC115166399</name>
</gene>
<dbReference type="InterPro" id="IPR027417">
    <property type="entry name" value="P-loop_NTPase"/>
</dbReference>
<sequence>MTLLPDPIISTWLFSSVVFGPWSNHVTGWWEKKQTHSKLLYLFYEDMVEVNQITTSCAIKMLLELEYSIQVRGRVQFENMKKNSFVNYFTSLAMDFKISPFMRKGKVGDWKNHFTVAQSEQFDEDYKKKMKNITVQFHTVV</sequence>
<evidence type="ECO:0000256" key="1">
    <source>
        <dbReference type="ARBA" id="ARBA00005771"/>
    </source>
</evidence>
<keyword evidence="6" id="KW-1185">Reference proteome</keyword>
<dbReference type="Pfam" id="PF00685">
    <property type="entry name" value="Sulfotransfer_1"/>
    <property type="match status" value="1"/>
</dbReference>
<dbReference type="PANTHER" id="PTHR11783">
    <property type="entry name" value="SULFOTRANSFERASE SULT"/>
    <property type="match status" value="1"/>
</dbReference>
<name>A0A674BWR5_SALTR</name>
<dbReference type="GeneTree" id="ENSGT00940000163342"/>
<evidence type="ECO:0000259" key="4">
    <source>
        <dbReference type="Pfam" id="PF00685"/>
    </source>
</evidence>
<reference evidence="5" key="2">
    <citation type="submission" date="2025-09" db="UniProtKB">
        <authorList>
            <consortium name="Ensembl"/>
        </authorList>
    </citation>
    <scope>IDENTIFICATION</scope>
</reference>
<dbReference type="GO" id="GO:0008146">
    <property type="term" value="F:sulfotransferase activity"/>
    <property type="evidence" value="ECO:0007669"/>
    <property type="project" value="InterPro"/>
</dbReference>
<protein>
    <recommendedName>
        <fullName evidence="3">Sulfotransferase</fullName>
        <ecNumber evidence="3">2.8.2.-</ecNumber>
    </recommendedName>
</protein>
<feature type="domain" description="Sulfotransferase" evidence="4">
    <location>
        <begin position="15"/>
        <end position="133"/>
    </location>
</feature>